<evidence type="ECO:0000313" key="1">
    <source>
        <dbReference type="EMBL" id="KAL3722341.1"/>
    </source>
</evidence>
<accession>A0ABD3J484</accession>
<proteinExistence type="predicted"/>
<organism evidence="1 2">
    <name type="scientific">Eucalyptus globulus</name>
    <name type="common">Tasmanian blue gum</name>
    <dbReference type="NCBI Taxonomy" id="34317"/>
    <lineage>
        <taxon>Eukaryota</taxon>
        <taxon>Viridiplantae</taxon>
        <taxon>Streptophyta</taxon>
        <taxon>Embryophyta</taxon>
        <taxon>Tracheophyta</taxon>
        <taxon>Spermatophyta</taxon>
        <taxon>Magnoliopsida</taxon>
        <taxon>eudicotyledons</taxon>
        <taxon>Gunneridae</taxon>
        <taxon>Pentapetalae</taxon>
        <taxon>rosids</taxon>
        <taxon>malvids</taxon>
        <taxon>Myrtales</taxon>
        <taxon>Myrtaceae</taxon>
        <taxon>Myrtoideae</taxon>
        <taxon>Eucalypteae</taxon>
        <taxon>Eucalyptus</taxon>
    </lineage>
</organism>
<keyword evidence="2" id="KW-1185">Reference proteome</keyword>
<protein>
    <submittedName>
        <fullName evidence="1">Uncharacterized protein</fullName>
    </submittedName>
</protein>
<reference evidence="1 2" key="1">
    <citation type="submission" date="2024-11" db="EMBL/GenBank/DDBJ databases">
        <title>Chromosome-level genome assembly of Eucalyptus globulus Labill. provides insights into its genome evolution.</title>
        <authorList>
            <person name="Li X."/>
        </authorList>
    </citation>
    <scope>NUCLEOTIDE SEQUENCE [LARGE SCALE GENOMIC DNA]</scope>
    <source>
        <strain evidence="1">CL2024</strain>
        <tissue evidence="1">Fresh tender leaves</tissue>
    </source>
</reference>
<dbReference type="EMBL" id="JBJKBG010000009">
    <property type="protein sequence ID" value="KAL3722341.1"/>
    <property type="molecule type" value="Genomic_DNA"/>
</dbReference>
<evidence type="ECO:0000313" key="2">
    <source>
        <dbReference type="Proteomes" id="UP001634007"/>
    </source>
</evidence>
<sequence>MAVSFFGSGALVRAFGAFPVFVRSIVFGDPAHQQLEIDCVIGERHREGGNSCLDHSGPTAAPAVVLIPGVARR</sequence>
<dbReference type="AlphaFoldDB" id="A0ABD3J484"/>
<gene>
    <name evidence="1" type="ORF">ACJRO7_034679</name>
</gene>
<feature type="non-terminal residue" evidence="1">
    <location>
        <position position="73"/>
    </location>
</feature>
<dbReference type="Proteomes" id="UP001634007">
    <property type="component" value="Unassembled WGS sequence"/>
</dbReference>
<comment type="caution">
    <text evidence="1">The sequence shown here is derived from an EMBL/GenBank/DDBJ whole genome shotgun (WGS) entry which is preliminary data.</text>
</comment>
<name>A0ABD3J484_EUCGL</name>